<feature type="transmembrane region" description="Helical" evidence="1">
    <location>
        <begin position="155"/>
        <end position="177"/>
    </location>
</feature>
<evidence type="ECO:0008006" key="4">
    <source>
        <dbReference type="Google" id="ProtNLM"/>
    </source>
</evidence>
<name>A0A0L8MBD9_STRVG</name>
<feature type="transmembrane region" description="Helical" evidence="1">
    <location>
        <begin position="67"/>
        <end position="88"/>
    </location>
</feature>
<sequence>MSAPPLPSTKDLCGELTAATRHLCAGTYADERFRDLVIDKVCTSPHRRVAPSYGFDIVPVMRHAWRAAGLTAVLHITLLGSVLAPAAAGALPTSVLVACGLALLWLLRLALLVHRGDREPRTDRKPERRVRERQHRHRLRLQRILPRRKSEKSQALRRIGGVALGLTATGLTIALTHPHHATTALRIGAGIALTCLAVGATRQLQLNRILRASSLRPARLSGRQRVADVQQREVHTVYRRPRHSQDEEAGDEDPTVFTLFGRESPFIGAGEIVYQWNPPMSVQLLRTGDDDDAPLHEREHPVPPFQAHELVEHLREAVHLLRTDSHEVRLPAEVRDRVYVSETDVAADRSLLPPKLTDTDLREIINAPGSRGHHFLEVTTPLEGAEYVATVLLHVSVRGRTLIISTAACVLAHTPRSFQRTAEFGQHGPFAVIWAAFRELAGLPRQVQRSWRVIRYLHALVKAAALPPDLTTTPIRNVLIGSRVSIREQSAQAWSKVQLEKTDILGRMKTIEQRLLRAAGDFLLTKDVDASEFNNRALKIINSGIFNFGDNNTISNNAVGDAAQVGVPADRAAGADNPSDGGAQ</sequence>
<dbReference type="Proteomes" id="UP000037084">
    <property type="component" value="Unassembled WGS sequence"/>
</dbReference>
<evidence type="ECO:0000256" key="1">
    <source>
        <dbReference type="SAM" id="Phobius"/>
    </source>
</evidence>
<dbReference type="RefSeq" id="WP_053173415.1">
    <property type="nucleotide sequence ID" value="NZ_LGUV01000335.1"/>
</dbReference>
<keyword evidence="1" id="KW-1133">Transmembrane helix</keyword>
<accession>A0A0L8MBD9</accession>
<feature type="transmembrane region" description="Helical" evidence="1">
    <location>
        <begin position="94"/>
        <end position="114"/>
    </location>
</feature>
<keyword evidence="1" id="KW-0812">Transmembrane</keyword>
<proteinExistence type="predicted"/>
<comment type="caution">
    <text evidence="2">The sequence shown here is derived from an EMBL/GenBank/DDBJ whole genome shotgun (WGS) entry which is preliminary data.</text>
</comment>
<dbReference type="PATRIC" id="fig|1961.12.peg.5129"/>
<protein>
    <recommendedName>
        <fullName evidence="4">Aromatic ring-opening dioxygenase LigA</fullName>
    </recommendedName>
</protein>
<reference evidence="3" key="1">
    <citation type="submission" date="2015-07" db="EMBL/GenBank/DDBJ databases">
        <authorList>
            <consortium name="Consortium for Microbial Forensics and Genomics (microFORGE)"/>
            <person name="Knight B.M."/>
            <person name="Roberts D.P."/>
            <person name="Lin D."/>
            <person name="Hari K."/>
            <person name="Fletcher J."/>
            <person name="Melcher U."/>
            <person name="Blagden T."/>
            <person name="Winegar R.A."/>
        </authorList>
    </citation>
    <scope>NUCLEOTIDE SEQUENCE [LARGE SCALE GENOMIC DNA]</scope>
    <source>
        <strain evidence="3">NRRL B-1447</strain>
    </source>
</reference>
<evidence type="ECO:0000313" key="3">
    <source>
        <dbReference type="Proteomes" id="UP000037084"/>
    </source>
</evidence>
<dbReference type="EMBL" id="LGUV01000335">
    <property type="protein sequence ID" value="KOG47708.1"/>
    <property type="molecule type" value="Genomic_DNA"/>
</dbReference>
<dbReference type="OrthoDB" id="3078176at2"/>
<evidence type="ECO:0000313" key="2">
    <source>
        <dbReference type="EMBL" id="KOG47708.1"/>
    </source>
</evidence>
<organism evidence="2 3">
    <name type="scientific">Streptomyces virginiae</name>
    <name type="common">Streptomyces cinnamonensis</name>
    <dbReference type="NCBI Taxonomy" id="1961"/>
    <lineage>
        <taxon>Bacteria</taxon>
        <taxon>Bacillati</taxon>
        <taxon>Actinomycetota</taxon>
        <taxon>Actinomycetes</taxon>
        <taxon>Kitasatosporales</taxon>
        <taxon>Streptomycetaceae</taxon>
        <taxon>Streptomyces</taxon>
    </lineage>
</organism>
<gene>
    <name evidence="2" type="ORF">ADK75_22850</name>
</gene>
<dbReference type="AlphaFoldDB" id="A0A0L8MBD9"/>
<keyword evidence="1" id="KW-0472">Membrane</keyword>